<dbReference type="Proteomes" id="UP000294564">
    <property type="component" value="Unassembled WGS sequence"/>
</dbReference>
<reference evidence="1 2" key="1">
    <citation type="submission" date="2019-03" db="EMBL/GenBank/DDBJ databases">
        <title>Genomic Encyclopedia of Type Strains, Phase IV (KMG-IV): sequencing the most valuable type-strain genomes for metagenomic binning, comparative biology and taxonomic classification.</title>
        <authorList>
            <person name="Goeker M."/>
        </authorList>
    </citation>
    <scope>NUCLEOTIDE SEQUENCE [LARGE SCALE GENOMIC DNA]</scope>
    <source>
        <strain evidence="1 2">DSM 14836</strain>
    </source>
</reference>
<dbReference type="OrthoDB" id="799046at2"/>
<comment type="caution">
    <text evidence="1">The sequence shown here is derived from an EMBL/GenBank/DDBJ whole genome shotgun (WGS) entry which is preliminary data.</text>
</comment>
<proteinExistence type="predicted"/>
<dbReference type="EMBL" id="SLXM01000001">
    <property type="protein sequence ID" value="TCP28101.1"/>
    <property type="molecule type" value="Genomic_DNA"/>
</dbReference>
<dbReference type="AlphaFoldDB" id="A0A4R2P2I9"/>
<dbReference type="RefSeq" id="WP_132791800.1">
    <property type="nucleotide sequence ID" value="NZ_SLXM01000001.1"/>
</dbReference>
<organism evidence="1 2">
    <name type="scientific">Tenacibaculum skagerrakense</name>
    <dbReference type="NCBI Taxonomy" id="186571"/>
    <lineage>
        <taxon>Bacteria</taxon>
        <taxon>Pseudomonadati</taxon>
        <taxon>Bacteroidota</taxon>
        <taxon>Flavobacteriia</taxon>
        <taxon>Flavobacteriales</taxon>
        <taxon>Flavobacteriaceae</taxon>
        <taxon>Tenacibaculum</taxon>
    </lineage>
</organism>
<accession>A0A4R2P2I9</accession>
<gene>
    <name evidence="1" type="ORF">EV195_101261</name>
</gene>
<evidence type="ECO:0000313" key="2">
    <source>
        <dbReference type="Proteomes" id="UP000294564"/>
    </source>
</evidence>
<evidence type="ECO:0000313" key="1">
    <source>
        <dbReference type="EMBL" id="TCP28101.1"/>
    </source>
</evidence>
<name>A0A4R2P2I9_9FLAO</name>
<keyword evidence="2" id="KW-1185">Reference proteome</keyword>
<sequence>MNILKKYNIEVDRKIVSSNDLEKQILVHFLAFWDKIKDIEEDLLPELMLVINEVLEFNDIGADVAGVAYVEKQNTRLIGSDLGHSNFTLPTDDFHEIILEWLSVLKNENIKIYK</sequence>
<protein>
    <submittedName>
        <fullName evidence="1">Uncharacterized protein</fullName>
    </submittedName>
</protein>